<dbReference type="GO" id="GO:0004815">
    <property type="term" value="F:aspartate-tRNA ligase activity"/>
    <property type="evidence" value="ECO:0007669"/>
    <property type="project" value="UniProtKB-EC"/>
</dbReference>
<dbReference type="InterPro" id="IPR012340">
    <property type="entry name" value="NA-bd_OB-fold"/>
</dbReference>
<dbReference type="SUPFAM" id="SSF50249">
    <property type="entry name" value="Nucleic acid-binding proteins"/>
    <property type="match status" value="1"/>
</dbReference>
<dbReference type="EC" id="6.1.1.23" evidence="8"/>
<dbReference type="InterPro" id="IPR029351">
    <property type="entry name" value="GAD_dom"/>
</dbReference>
<feature type="non-terminal residue" evidence="8">
    <location>
        <position position="577"/>
    </location>
</feature>
<dbReference type="GO" id="GO:0005524">
    <property type="term" value="F:ATP binding"/>
    <property type="evidence" value="ECO:0007669"/>
    <property type="project" value="UniProtKB-KW"/>
</dbReference>
<name>A0A3B0VE51_9ZZZZ</name>
<protein>
    <submittedName>
        <fullName evidence="8">Aspartyl-tRNA synthetase @ Aspartyl-tRNA(Asn) synthetase</fullName>
        <ecNumber evidence="8">6.1.1.12</ecNumber>
        <ecNumber evidence="8">6.1.1.23</ecNumber>
    </submittedName>
</protein>
<dbReference type="InterPro" id="IPR047090">
    <property type="entry name" value="AspRS_core"/>
</dbReference>
<dbReference type="NCBIfam" id="NF001750">
    <property type="entry name" value="PRK00476.1"/>
    <property type="match status" value="1"/>
</dbReference>
<dbReference type="InterPro" id="IPR006195">
    <property type="entry name" value="aa-tRNA-synth_II"/>
</dbReference>
<dbReference type="EMBL" id="UOEZ01000051">
    <property type="protein sequence ID" value="VAW37232.1"/>
    <property type="molecule type" value="Genomic_DNA"/>
</dbReference>
<evidence type="ECO:0000256" key="3">
    <source>
        <dbReference type="ARBA" id="ARBA00022741"/>
    </source>
</evidence>
<sequence length="577" mass="63860">MDNLGDWRRSARCGCVTEADTGSELTLMGWVQRRRDHGGLIFIDLRDREGIVQLVFNPEDDKEVHALAHSVRSEFVLAVKGVVSKRPEETENPALGTGMVEVRVTQLKVLGSAKALPFQIDDDTDAGEDVRLRNRFLDLRRPILQRNLMLRHKVSMAARNYLSDNGFLDIETPMLTKSTPEGARDFLVPSRMNAGHFYALPQSPQLFKQILMISGFDRYFQITRCFRDEDLRADRQPEFTQIDAEMSFVGTEDVMGCMEALIGHVFKEAMGIELDVPFARLTYDEAVGRFGLDAPDVRFGMELKDITGLVKDSGLKVFSSVAKGGGIIKVVTAEGSASFSRKELDDLTELAKTYGAKGLAWVKLNEDGWQSPIAKFFTDDEKKAIEDAAGAKVGDLMLFAADKAGVANTVLGRVRLALGKRLGLIPDKAASTKEGFSFVWVTDFPMFDYDEADKRYQAVHHPFTSPRDEDLPLLETDPSKVYSKAYDLVLNGQEIGGGSIRIHDPGVQARVFELLGIGKEEAGSKFGFLLDALSYGTPPHGGIAFGLDRILSIMTGSESIRDVIAFPKTQKAYCMMS</sequence>
<dbReference type="GO" id="GO:0006422">
    <property type="term" value="P:aspartyl-tRNA aminoacylation"/>
    <property type="evidence" value="ECO:0007669"/>
    <property type="project" value="TreeGrafter"/>
</dbReference>
<dbReference type="Pfam" id="PF00152">
    <property type="entry name" value="tRNA-synt_2"/>
    <property type="match status" value="1"/>
</dbReference>
<dbReference type="InterPro" id="IPR002312">
    <property type="entry name" value="Asp/Asn-tRNA-synth_IIb"/>
</dbReference>
<dbReference type="InterPro" id="IPR047089">
    <property type="entry name" value="Asp-tRNA-ligase_1_N"/>
</dbReference>
<gene>
    <name evidence="8" type="ORF">MNBD_DELTA02-428</name>
</gene>
<evidence type="ECO:0000256" key="6">
    <source>
        <dbReference type="ARBA" id="ARBA00023146"/>
    </source>
</evidence>
<evidence type="ECO:0000256" key="4">
    <source>
        <dbReference type="ARBA" id="ARBA00022840"/>
    </source>
</evidence>
<evidence type="ECO:0000256" key="5">
    <source>
        <dbReference type="ARBA" id="ARBA00022917"/>
    </source>
</evidence>
<dbReference type="Pfam" id="PF02938">
    <property type="entry name" value="GAD"/>
    <property type="match status" value="1"/>
</dbReference>
<dbReference type="SUPFAM" id="SSF55261">
    <property type="entry name" value="GAD domain-like"/>
    <property type="match status" value="1"/>
</dbReference>
<feature type="domain" description="Aminoacyl-transfer RNA synthetases class-II family profile" evidence="7">
    <location>
        <begin position="148"/>
        <end position="567"/>
    </location>
</feature>
<dbReference type="EC" id="6.1.1.12" evidence="8"/>
<dbReference type="AlphaFoldDB" id="A0A3B0VE51"/>
<dbReference type="HAMAP" id="MF_00044">
    <property type="entry name" value="Asp_tRNA_synth_type1"/>
    <property type="match status" value="1"/>
</dbReference>
<keyword evidence="2 8" id="KW-0436">Ligase</keyword>
<dbReference type="Gene3D" id="3.30.930.10">
    <property type="entry name" value="Bira Bifunctional Protein, Domain 2"/>
    <property type="match status" value="1"/>
</dbReference>
<dbReference type="GO" id="GO:0050560">
    <property type="term" value="F:aspartate-tRNA(Asn) ligase activity"/>
    <property type="evidence" value="ECO:0007669"/>
    <property type="project" value="UniProtKB-EC"/>
</dbReference>
<dbReference type="Pfam" id="PF01336">
    <property type="entry name" value="tRNA_anti-codon"/>
    <property type="match status" value="1"/>
</dbReference>
<dbReference type="Gene3D" id="2.40.50.140">
    <property type="entry name" value="Nucleic acid-binding proteins"/>
    <property type="match status" value="1"/>
</dbReference>
<accession>A0A3B0VE51</accession>
<evidence type="ECO:0000256" key="1">
    <source>
        <dbReference type="ARBA" id="ARBA00006303"/>
    </source>
</evidence>
<evidence type="ECO:0000313" key="8">
    <source>
        <dbReference type="EMBL" id="VAW37232.1"/>
    </source>
</evidence>
<keyword evidence="5" id="KW-0648">Protein biosynthesis</keyword>
<comment type="similarity">
    <text evidence="1">Belongs to the class-II aminoacyl-tRNA synthetase family. Type 1 subfamily.</text>
</comment>
<dbReference type="GO" id="GO:0005737">
    <property type="term" value="C:cytoplasm"/>
    <property type="evidence" value="ECO:0007669"/>
    <property type="project" value="InterPro"/>
</dbReference>
<dbReference type="NCBIfam" id="TIGR00459">
    <property type="entry name" value="aspS_bact"/>
    <property type="match status" value="1"/>
</dbReference>
<keyword evidence="3" id="KW-0547">Nucleotide-binding</keyword>
<evidence type="ECO:0000259" key="7">
    <source>
        <dbReference type="PROSITE" id="PS50862"/>
    </source>
</evidence>
<dbReference type="InterPro" id="IPR004364">
    <property type="entry name" value="Aa-tRNA-synt_II"/>
</dbReference>
<reference evidence="8" key="1">
    <citation type="submission" date="2018-06" db="EMBL/GenBank/DDBJ databases">
        <authorList>
            <person name="Zhirakovskaya E."/>
        </authorList>
    </citation>
    <scope>NUCLEOTIDE SEQUENCE</scope>
</reference>
<keyword evidence="4" id="KW-0067">ATP-binding</keyword>
<proteinExistence type="inferred from homology"/>
<dbReference type="CDD" id="cd00777">
    <property type="entry name" value="AspRS_core"/>
    <property type="match status" value="1"/>
</dbReference>
<dbReference type="InterPro" id="IPR004365">
    <property type="entry name" value="NA-bd_OB_tRNA"/>
</dbReference>
<dbReference type="PANTHER" id="PTHR22594:SF5">
    <property type="entry name" value="ASPARTATE--TRNA LIGASE, MITOCHONDRIAL"/>
    <property type="match status" value="1"/>
</dbReference>
<dbReference type="InterPro" id="IPR045864">
    <property type="entry name" value="aa-tRNA-synth_II/BPL/LPL"/>
</dbReference>
<dbReference type="Gene3D" id="3.30.1360.30">
    <property type="entry name" value="GAD-like domain"/>
    <property type="match status" value="1"/>
</dbReference>
<dbReference type="InterPro" id="IPR004115">
    <property type="entry name" value="GAD-like_sf"/>
</dbReference>
<dbReference type="PANTHER" id="PTHR22594">
    <property type="entry name" value="ASPARTYL/LYSYL-TRNA SYNTHETASE"/>
    <property type="match status" value="1"/>
</dbReference>
<dbReference type="PROSITE" id="PS50862">
    <property type="entry name" value="AA_TRNA_LIGASE_II"/>
    <property type="match status" value="1"/>
</dbReference>
<organism evidence="8">
    <name type="scientific">hydrothermal vent metagenome</name>
    <dbReference type="NCBI Taxonomy" id="652676"/>
    <lineage>
        <taxon>unclassified sequences</taxon>
        <taxon>metagenomes</taxon>
        <taxon>ecological metagenomes</taxon>
    </lineage>
</organism>
<dbReference type="InterPro" id="IPR004524">
    <property type="entry name" value="Asp-tRNA-ligase_1"/>
</dbReference>
<dbReference type="SUPFAM" id="SSF55681">
    <property type="entry name" value="Class II aaRS and biotin synthetases"/>
    <property type="match status" value="1"/>
</dbReference>
<keyword evidence="6 8" id="KW-0030">Aminoacyl-tRNA synthetase</keyword>
<evidence type="ECO:0000256" key="2">
    <source>
        <dbReference type="ARBA" id="ARBA00022598"/>
    </source>
</evidence>
<dbReference type="PRINTS" id="PR01042">
    <property type="entry name" value="TRNASYNTHASP"/>
</dbReference>
<dbReference type="CDD" id="cd04317">
    <property type="entry name" value="EcAspRS_like_N"/>
    <property type="match status" value="1"/>
</dbReference>
<dbReference type="GO" id="GO:0003676">
    <property type="term" value="F:nucleic acid binding"/>
    <property type="evidence" value="ECO:0007669"/>
    <property type="project" value="InterPro"/>
</dbReference>